<protein>
    <recommendedName>
        <fullName evidence="1">RNase H type-1 domain-containing protein</fullName>
    </recommendedName>
</protein>
<dbReference type="PANTHER" id="PTHR47074:SF48">
    <property type="entry name" value="POLYNUCLEOTIDYL TRANSFERASE, RIBONUCLEASE H-LIKE SUPERFAMILY PROTEIN"/>
    <property type="match status" value="1"/>
</dbReference>
<dbReference type="Pfam" id="PF13456">
    <property type="entry name" value="RVT_3"/>
    <property type="match status" value="1"/>
</dbReference>
<dbReference type="AlphaFoldDB" id="A0AAW0K3C5"/>
<dbReference type="SUPFAM" id="SSF53098">
    <property type="entry name" value="Ribonuclease H-like"/>
    <property type="match status" value="1"/>
</dbReference>
<name>A0AAW0K3C5_QUESU</name>
<comment type="caution">
    <text evidence="2">The sequence shown here is derived from an EMBL/GenBank/DDBJ whole genome shotgun (WGS) entry which is preliminary data.</text>
</comment>
<dbReference type="InterPro" id="IPR052929">
    <property type="entry name" value="RNase_H-like_EbsB-rel"/>
</dbReference>
<dbReference type="EMBL" id="PKMF04000415">
    <property type="protein sequence ID" value="KAK7832966.1"/>
    <property type="molecule type" value="Genomic_DNA"/>
</dbReference>
<sequence length="183" mass="20660">MCMENGLPSDLLAMLTSQVWLRRNKLRMGEKVPDLRLLNSLVREAFQEFQHAHTVEPSHLSTRPQTKWKPSPMDWFKINFDGVVFQEKNEAGLVIIICDDHGLVMAALTQVIPLPTLLEMVEVLAARKALIFAKELTFDHIILKGDSNIAIHAMTSDVYSATSFDNAIYSEQANKMSYVLESA</sequence>
<evidence type="ECO:0000259" key="1">
    <source>
        <dbReference type="Pfam" id="PF13456"/>
    </source>
</evidence>
<keyword evidence="3" id="KW-1185">Reference proteome</keyword>
<dbReference type="GO" id="GO:0004523">
    <property type="term" value="F:RNA-DNA hybrid ribonuclease activity"/>
    <property type="evidence" value="ECO:0007669"/>
    <property type="project" value="InterPro"/>
</dbReference>
<dbReference type="Gene3D" id="3.30.420.10">
    <property type="entry name" value="Ribonuclease H-like superfamily/Ribonuclease H"/>
    <property type="match status" value="1"/>
</dbReference>
<evidence type="ECO:0000313" key="2">
    <source>
        <dbReference type="EMBL" id="KAK7832966.1"/>
    </source>
</evidence>
<feature type="domain" description="RNase H type-1" evidence="1">
    <location>
        <begin position="79"/>
        <end position="159"/>
    </location>
</feature>
<dbReference type="CDD" id="cd06222">
    <property type="entry name" value="RNase_H_like"/>
    <property type="match status" value="1"/>
</dbReference>
<dbReference type="InterPro" id="IPR012337">
    <property type="entry name" value="RNaseH-like_sf"/>
</dbReference>
<gene>
    <name evidence="2" type="ORF">CFP56_026054</name>
</gene>
<dbReference type="GO" id="GO:0003676">
    <property type="term" value="F:nucleic acid binding"/>
    <property type="evidence" value="ECO:0007669"/>
    <property type="project" value="InterPro"/>
</dbReference>
<dbReference type="Proteomes" id="UP000237347">
    <property type="component" value="Unassembled WGS sequence"/>
</dbReference>
<reference evidence="2 3" key="1">
    <citation type="journal article" date="2018" name="Sci. Data">
        <title>The draft genome sequence of cork oak.</title>
        <authorList>
            <person name="Ramos A.M."/>
            <person name="Usie A."/>
            <person name="Barbosa P."/>
            <person name="Barros P.M."/>
            <person name="Capote T."/>
            <person name="Chaves I."/>
            <person name="Simoes F."/>
            <person name="Abreu I."/>
            <person name="Carrasquinho I."/>
            <person name="Faro C."/>
            <person name="Guimaraes J.B."/>
            <person name="Mendonca D."/>
            <person name="Nobrega F."/>
            <person name="Rodrigues L."/>
            <person name="Saibo N.J.M."/>
            <person name="Varela M.C."/>
            <person name="Egas C."/>
            <person name="Matos J."/>
            <person name="Miguel C.M."/>
            <person name="Oliveira M.M."/>
            <person name="Ricardo C.P."/>
            <person name="Goncalves S."/>
        </authorList>
    </citation>
    <scope>NUCLEOTIDE SEQUENCE [LARGE SCALE GENOMIC DNA]</scope>
    <source>
        <strain evidence="3">cv. HL8</strain>
    </source>
</reference>
<dbReference type="InterPro" id="IPR044730">
    <property type="entry name" value="RNase_H-like_dom_plant"/>
</dbReference>
<accession>A0AAW0K3C5</accession>
<organism evidence="2 3">
    <name type="scientific">Quercus suber</name>
    <name type="common">Cork oak</name>
    <dbReference type="NCBI Taxonomy" id="58331"/>
    <lineage>
        <taxon>Eukaryota</taxon>
        <taxon>Viridiplantae</taxon>
        <taxon>Streptophyta</taxon>
        <taxon>Embryophyta</taxon>
        <taxon>Tracheophyta</taxon>
        <taxon>Spermatophyta</taxon>
        <taxon>Magnoliopsida</taxon>
        <taxon>eudicotyledons</taxon>
        <taxon>Gunneridae</taxon>
        <taxon>Pentapetalae</taxon>
        <taxon>rosids</taxon>
        <taxon>fabids</taxon>
        <taxon>Fagales</taxon>
        <taxon>Fagaceae</taxon>
        <taxon>Quercus</taxon>
    </lineage>
</organism>
<dbReference type="PANTHER" id="PTHR47074">
    <property type="entry name" value="BNAC02G40300D PROTEIN"/>
    <property type="match status" value="1"/>
</dbReference>
<proteinExistence type="predicted"/>
<dbReference type="InterPro" id="IPR002156">
    <property type="entry name" value="RNaseH_domain"/>
</dbReference>
<evidence type="ECO:0000313" key="3">
    <source>
        <dbReference type="Proteomes" id="UP000237347"/>
    </source>
</evidence>
<dbReference type="InterPro" id="IPR036397">
    <property type="entry name" value="RNaseH_sf"/>
</dbReference>